<name>A0ABV1RDQ2_9ALTE</name>
<comment type="caution">
    <text evidence="1">The sequence shown here is derived from an EMBL/GenBank/DDBJ whole genome shotgun (WGS) entry which is preliminary data.</text>
</comment>
<dbReference type="NCBIfam" id="TIGR01509">
    <property type="entry name" value="HAD-SF-IA-v3"/>
    <property type="match status" value="1"/>
</dbReference>
<reference evidence="1 2" key="1">
    <citation type="submission" date="2024-06" db="EMBL/GenBank/DDBJ databases">
        <authorList>
            <person name="Chen R.Y."/>
        </authorList>
    </citation>
    <scope>NUCLEOTIDE SEQUENCE [LARGE SCALE GENOMIC DNA]</scope>
    <source>
        <strain evidence="1 2">D2</strain>
    </source>
</reference>
<keyword evidence="1" id="KW-0378">Hydrolase</keyword>
<dbReference type="SFLD" id="SFLDG01129">
    <property type="entry name" value="C1.5:_HAD__Beta-PGM__Phosphata"/>
    <property type="match status" value="1"/>
</dbReference>
<dbReference type="EMBL" id="JBELOE010000080">
    <property type="protein sequence ID" value="MER2491058.1"/>
    <property type="molecule type" value="Genomic_DNA"/>
</dbReference>
<dbReference type="PANTHER" id="PTHR43611">
    <property type="entry name" value="ALPHA-D-GLUCOSE 1-PHOSPHATE PHOSPHATASE"/>
    <property type="match status" value="1"/>
</dbReference>
<accession>A0ABV1RDQ2</accession>
<dbReference type="Gene3D" id="3.40.50.1000">
    <property type="entry name" value="HAD superfamily/HAD-like"/>
    <property type="match status" value="1"/>
</dbReference>
<dbReference type="SFLD" id="SFLDS00003">
    <property type="entry name" value="Haloacid_Dehalogenase"/>
    <property type="match status" value="1"/>
</dbReference>
<dbReference type="SUPFAM" id="SSF56784">
    <property type="entry name" value="HAD-like"/>
    <property type="match status" value="1"/>
</dbReference>
<dbReference type="InterPro" id="IPR041492">
    <property type="entry name" value="HAD_2"/>
</dbReference>
<keyword evidence="2" id="KW-1185">Reference proteome</keyword>
<proteinExistence type="predicted"/>
<dbReference type="Gene3D" id="1.10.150.240">
    <property type="entry name" value="Putative phosphatase, domain 2"/>
    <property type="match status" value="1"/>
</dbReference>
<evidence type="ECO:0000313" key="1">
    <source>
        <dbReference type="EMBL" id="MER2491058.1"/>
    </source>
</evidence>
<dbReference type="PANTHER" id="PTHR43611:SF3">
    <property type="entry name" value="FLAVIN MONONUCLEOTIDE HYDROLASE 1, CHLOROPLATIC"/>
    <property type="match status" value="1"/>
</dbReference>
<dbReference type="RefSeq" id="WP_350400791.1">
    <property type="nucleotide sequence ID" value="NZ_JBELOE010000080.1"/>
</dbReference>
<dbReference type="Pfam" id="PF13419">
    <property type="entry name" value="HAD_2"/>
    <property type="match status" value="1"/>
</dbReference>
<gene>
    <name evidence="1" type="ORF">ABS311_04100</name>
</gene>
<dbReference type="InterPro" id="IPR036412">
    <property type="entry name" value="HAD-like_sf"/>
</dbReference>
<dbReference type="InterPro" id="IPR006439">
    <property type="entry name" value="HAD-SF_hydro_IA"/>
</dbReference>
<dbReference type="InterPro" id="IPR023214">
    <property type="entry name" value="HAD_sf"/>
</dbReference>
<dbReference type="InterPro" id="IPR023198">
    <property type="entry name" value="PGP-like_dom2"/>
</dbReference>
<organism evidence="1 2">
    <name type="scientific">Catenovulum sediminis</name>
    <dbReference type="NCBI Taxonomy" id="1740262"/>
    <lineage>
        <taxon>Bacteria</taxon>
        <taxon>Pseudomonadati</taxon>
        <taxon>Pseudomonadota</taxon>
        <taxon>Gammaproteobacteria</taxon>
        <taxon>Alteromonadales</taxon>
        <taxon>Alteromonadaceae</taxon>
        <taxon>Catenovulum</taxon>
    </lineage>
</organism>
<sequence>MQKFDVICFDLGGVLLDISGVNDILGWLGNKQTLPEFWLKWLHSPAVKAFEAGLSSENEFIARVVKEFELPINEAEFEQSYRYWIKGVFNGTFALLSKLQKDYKLVCLSNTNTIHWPEVEATGILDFMQTAYVSFQMQAVKPDATIYQKMLADLNVPPERVLFFDDNQINVDAAIDCGIESYRVVGEGALENQLHALKLI</sequence>
<dbReference type="GO" id="GO:0016787">
    <property type="term" value="F:hydrolase activity"/>
    <property type="evidence" value="ECO:0007669"/>
    <property type="project" value="UniProtKB-KW"/>
</dbReference>
<protein>
    <submittedName>
        <fullName evidence="1">HAD-IA family hydrolase</fullName>
    </submittedName>
</protein>
<evidence type="ECO:0000313" key="2">
    <source>
        <dbReference type="Proteomes" id="UP001467690"/>
    </source>
</evidence>
<dbReference type="Proteomes" id="UP001467690">
    <property type="component" value="Unassembled WGS sequence"/>
</dbReference>